<feature type="compositionally biased region" description="Basic and acidic residues" evidence="4">
    <location>
        <begin position="773"/>
        <end position="784"/>
    </location>
</feature>
<keyword evidence="1" id="KW-0677">Repeat</keyword>
<evidence type="ECO:0008006" key="7">
    <source>
        <dbReference type="Google" id="ProtNLM"/>
    </source>
</evidence>
<evidence type="ECO:0000256" key="2">
    <source>
        <dbReference type="ARBA" id="ARBA00023043"/>
    </source>
</evidence>
<dbReference type="InterPro" id="IPR036770">
    <property type="entry name" value="Ankyrin_rpt-contain_sf"/>
</dbReference>
<reference evidence="5" key="1">
    <citation type="submission" date="2021-12" db="EMBL/GenBank/DDBJ databases">
        <title>Black yeast isolated from Biological Soil Crust.</title>
        <authorList>
            <person name="Kurbessoian T."/>
        </authorList>
    </citation>
    <scope>NUCLEOTIDE SEQUENCE</scope>
    <source>
        <strain evidence="5">CCFEE 5208</strain>
    </source>
</reference>
<dbReference type="PROSITE" id="PS50088">
    <property type="entry name" value="ANK_REPEAT"/>
    <property type="match status" value="2"/>
</dbReference>
<feature type="repeat" description="ANK" evidence="3">
    <location>
        <begin position="581"/>
        <end position="613"/>
    </location>
</feature>
<evidence type="ECO:0000313" key="6">
    <source>
        <dbReference type="Proteomes" id="UP001168146"/>
    </source>
</evidence>
<dbReference type="AlphaFoldDB" id="A0AAN6FDP2"/>
<feature type="compositionally biased region" description="Polar residues" evidence="4">
    <location>
        <begin position="785"/>
        <end position="794"/>
    </location>
</feature>
<dbReference type="Proteomes" id="UP001168146">
    <property type="component" value="Unassembled WGS sequence"/>
</dbReference>
<evidence type="ECO:0000313" key="5">
    <source>
        <dbReference type="EMBL" id="KAK0313261.1"/>
    </source>
</evidence>
<feature type="region of interest" description="Disordered" evidence="4">
    <location>
        <begin position="253"/>
        <end position="290"/>
    </location>
</feature>
<comment type="caution">
    <text evidence="5">The sequence shown here is derived from an EMBL/GenBank/DDBJ whole genome shotgun (WGS) entry which is preliminary data.</text>
</comment>
<dbReference type="SUPFAM" id="SSF48403">
    <property type="entry name" value="Ankyrin repeat"/>
    <property type="match status" value="1"/>
</dbReference>
<keyword evidence="2 3" id="KW-0040">ANK repeat</keyword>
<proteinExistence type="predicted"/>
<dbReference type="SMART" id="SM00248">
    <property type="entry name" value="ANK"/>
    <property type="match status" value="6"/>
</dbReference>
<protein>
    <recommendedName>
        <fullName evidence="7">Fungal N-terminal domain-containing protein</fullName>
    </recommendedName>
</protein>
<feature type="region of interest" description="Disordered" evidence="4">
    <location>
        <begin position="773"/>
        <end position="794"/>
    </location>
</feature>
<feature type="repeat" description="ANK" evidence="3">
    <location>
        <begin position="614"/>
        <end position="646"/>
    </location>
</feature>
<organism evidence="5 6">
    <name type="scientific">Friedmanniomyces endolithicus</name>
    <dbReference type="NCBI Taxonomy" id="329885"/>
    <lineage>
        <taxon>Eukaryota</taxon>
        <taxon>Fungi</taxon>
        <taxon>Dikarya</taxon>
        <taxon>Ascomycota</taxon>
        <taxon>Pezizomycotina</taxon>
        <taxon>Dothideomycetes</taxon>
        <taxon>Dothideomycetidae</taxon>
        <taxon>Mycosphaerellales</taxon>
        <taxon>Teratosphaeriaceae</taxon>
        <taxon>Friedmanniomyces</taxon>
    </lineage>
</organism>
<evidence type="ECO:0000256" key="3">
    <source>
        <dbReference type="PROSITE-ProRule" id="PRU00023"/>
    </source>
</evidence>
<evidence type="ECO:0000256" key="1">
    <source>
        <dbReference type="ARBA" id="ARBA00022737"/>
    </source>
</evidence>
<gene>
    <name evidence="5" type="ORF">LTR82_013495</name>
</gene>
<dbReference type="PANTHER" id="PTHR24198">
    <property type="entry name" value="ANKYRIN REPEAT AND PROTEIN KINASE DOMAIN-CONTAINING PROTEIN"/>
    <property type="match status" value="1"/>
</dbReference>
<dbReference type="Pfam" id="PF12796">
    <property type="entry name" value="Ank_2"/>
    <property type="match status" value="2"/>
</dbReference>
<dbReference type="PANTHER" id="PTHR24198:SF165">
    <property type="entry name" value="ANKYRIN REPEAT-CONTAINING PROTEIN-RELATED"/>
    <property type="match status" value="1"/>
</dbReference>
<feature type="compositionally biased region" description="Polar residues" evidence="4">
    <location>
        <begin position="192"/>
        <end position="212"/>
    </location>
</feature>
<accession>A0AAN6FDP2</accession>
<dbReference type="EMBL" id="JASUXU010000060">
    <property type="protein sequence ID" value="KAK0313261.1"/>
    <property type="molecule type" value="Genomic_DNA"/>
</dbReference>
<dbReference type="Gene3D" id="1.25.40.20">
    <property type="entry name" value="Ankyrin repeat-containing domain"/>
    <property type="match status" value="2"/>
</dbReference>
<dbReference type="InterPro" id="IPR002110">
    <property type="entry name" value="Ankyrin_rpt"/>
</dbReference>
<dbReference type="PRINTS" id="PR01415">
    <property type="entry name" value="ANKYRIN"/>
</dbReference>
<evidence type="ECO:0000256" key="4">
    <source>
        <dbReference type="SAM" id="MobiDB-lite"/>
    </source>
</evidence>
<feature type="compositionally biased region" description="Low complexity" evidence="4">
    <location>
        <begin position="274"/>
        <end position="288"/>
    </location>
</feature>
<sequence>MDCTNGGNHLVFDLLKLAWSAGVFLKKVSDADSIALEALERIERLSDVLECVRAVLQRRRGASLPLTGDGKGSVEAKIGVSIRACTQFLQNLELRLGGFNASNGRTKTLVTRFKLAWRHPSISKGQTDLEARISILQTNLVVLQLFDQAQTHSAIGANQAELLRTLTALGNQVEKGNTLLNSMLSRGRRASSHMTPATELSGTVNQSEDDSAVSSLSDCLRTAEDIYERYTSEHDPDAQSIRLQDRVLAPSRPLSQLDIGTPESGPATPVSETASASPAPSIMPAESSSHIESHALPLRILNRYVADYRERARTEIEKSHFNQAETCLDSATRYSQAREKQYGVPFEDKVQIGEELASVYQQQARWAEAVSKLHELMRENSQGDDDTAVLASARQNQLLASVYFDRHVHNASSGLYGGSDDLEVAEKHAHTAFARRDSFLEKSESVSEDEKERHQLCMYLLVNILEARGKTVEANVWREMLQDGSSTTASLRRASTLASRPPADFELIEDRHEALMTAIKSGDSEQLQSAAAFQELNVEKVCGRGEGKTLLMHAVECSDEITVHRMLDPSVGANVDARNRKGRTALHLAAVQGRHEMVRCLLHHDADIEAKDNDGETPVVKAVQGGHREIVENLLDRGANVFTKNLVRLDEFGLLHHAIYLQNTKMVNLLLDLSPDLKDTVDQAGRTALHLCAEAEKLDHAKALIEHKNHVDVNAVDSASRTPLYFAASKPATSQQREAMVNLLVLHGAVADEAKPPLRMREYAALKPNVESRRAGRMTRHDSISTDGSIGTVSTSSTKLSRIFSGRMGFR</sequence>
<name>A0AAN6FDP2_9PEZI</name>
<feature type="region of interest" description="Disordered" evidence="4">
    <location>
        <begin position="188"/>
        <end position="212"/>
    </location>
</feature>
<dbReference type="PROSITE" id="PS50297">
    <property type="entry name" value="ANK_REP_REGION"/>
    <property type="match status" value="2"/>
</dbReference>